<dbReference type="AlphaFoldDB" id="A0A922A9J7"/>
<sequence length="116" mass="13090">MKLWKSIRKLAAVCGLVFAKLISSFALVHASITIYLNVHNSLCLKMIGFAIQYFLKFFAGWSFMQDFDLLWFGCCPSVGGFGSSFTLNVRFVYAWGCFLMHSILKTLDIAVAKLRS</sequence>
<keyword evidence="1" id="KW-1133">Transmembrane helix</keyword>
<keyword evidence="1" id="KW-0472">Membrane</keyword>
<protein>
    <submittedName>
        <fullName evidence="2">Uncharacterized protein</fullName>
    </submittedName>
</protein>
<comment type="caution">
    <text evidence="2">The sequence shown here is derived from an EMBL/GenBank/DDBJ whole genome shotgun (WGS) entry which is preliminary data.</text>
</comment>
<feature type="transmembrane region" description="Helical" evidence="1">
    <location>
        <begin position="69"/>
        <end position="87"/>
    </location>
</feature>
<accession>A0A922A9J7</accession>
<name>A0A922A9J7_CARIL</name>
<evidence type="ECO:0000256" key="1">
    <source>
        <dbReference type="SAM" id="Phobius"/>
    </source>
</evidence>
<evidence type="ECO:0000313" key="2">
    <source>
        <dbReference type="EMBL" id="KAG6674851.1"/>
    </source>
</evidence>
<reference evidence="2" key="1">
    <citation type="submission" date="2021-01" db="EMBL/GenBank/DDBJ databases">
        <authorList>
            <person name="Lovell J.T."/>
            <person name="Bentley N."/>
            <person name="Bhattarai G."/>
            <person name="Jenkins J.W."/>
            <person name="Sreedasyam A."/>
            <person name="Alarcon Y."/>
            <person name="Bock C."/>
            <person name="Boston L."/>
            <person name="Carlson J."/>
            <person name="Cervantes K."/>
            <person name="Clermont K."/>
            <person name="Krom N."/>
            <person name="Kubenka K."/>
            <person name="Mamidi S."/>
            <person name="Mattison C."/>
            <person name="Monteros M."/>
            <person name="Pisani C."/>
            <person name="Plott C."/>
            <person name="Rajasekar S."/>
            <person name="Rhein H.S."/>
            <person name="Rohla C."/>
            <person name="Song M."/>
            <person name="Hilaire R.S."/>
            <person name="Shu S."/>
            <person name="Wells L."/>
            <person name="Wang X."/>
            <person name="Webber J."/>
            <person name="Heerema R.J."/>
            <person name="Klein P."/>
            <person name="Conner P."/>
            <person name="Grauke L."/>
            <person name="Grimwood J."/>
            <person name="Schmutz J."/>
            <person name="Randall J.J."/>
        </authorList>
    </citation>
    <scope>NUCLEOTIDE SEQUENCE</scope>
    <source>
        <tissue evidence="2">Leaf</tissue>
    </source>
</reference>
<dbReference type="Proteomes" id="UP000811246">
    <property type="component" value="Chromosome 15"/>
</dbReference>
<proteinExistence type="predicted"/>
<evidence type="ECO:0000313" key="3">
    <source>
        <dbReference type="Proteomes" id="UP000811246"/>
    </source>
</evidence>
<organism evidence="2 3">
    <name type="scientific">Carya illinoinensis</name>
    <name type="common">Pecan</name>
    <dbReference type="NCBI Taxonomy" id="32201"/>
    <lineage>
        <taxon>Eukaryota</taxon>
        <taxon>Viridiplantae</taxon>
        <taxon>Streptophyta</taxon>
        <taxon>Embryophyta</taxon>
        <taxon>Tracheophyta</taxon>
        <taxon>Spermatophyta</taxon>
        <taxon>Magnoliopsida</taxon>
        <taxon>eudicotyledons</taxon>
        <taxon>Gunneridae</taxon>
        <taxon>Pentapetalae</taxon>
        <taxon>rosids</taxon>
        <taxon>fabids</taxon>
        <taxon>Fagales</taxon>
        <taxon>Juglandaceae</taxon>
        <taxon>Carya</taxon>
    </lineage>
</organism>
<dbReference type="EMBL" id="CM031839">
    <property type="protein sequence ID" value="KAG6674851.1"/>
    <property type="molecule type" value="Genomic_DNA"/>
</dbReference>
<gene>
    <name evidence="2" type="ORF">I3842_15G067400</name>
</gene>
<keyword evidence="1" id="KW-0812">Transmembrane</keyword>